<proteinExistence type="predicted"/>
<dbReference type="PROSITE" id="PS51186">
    <property type="entry name" value="GNAT"/>
    <property type="match status" value="1"/>
</dbReference>
<dbReference type="Gene3D" id="3.40.630.30">
    <property type="match status" value="1"/>
</dbReference>
<dbReference type="RefSeq" id="WP_323337463.1">
    <property type="nucleotide sequence ID" value="NZ_JAYFSI010000023.1"/>
</dbReference>
<dbReference type="SUPFAM" id="SSF55729">
    <property type="entry name" value="Acyl-CoA N-acyltransferases (Nat)"/>
    <property type="match status" value="1"/>
</dbReference>
<gene>
    <name evidence="2" type="ORF">VA596_48555</name>
</gene>
<dbReference type="Proteomes" id="UP001304298">
    <property type="component" value="Unassembled WGS sequence"/>
</dbReference>
<organism evidence="2 3">
    <name type="scientific">Amycolatopsis heterodermiae</name>
    <dbReference type="NCBI Taxonomy" id="3110235"/>
    <lineage>
        <taxon>Bacteria</taxon>
        <taxon>Bacillati</taxon>
        <taxon>Actinomycetota</taxon>
        <taxon>Actinomycetes</taxon>
        <taxon>Pseudonocardiales</taxon>
        <taxon>Pseudonocardiaceae</taxon>
        <taxon>Amycolatopsis</taxon>
    </lineage>
</organism>
<sequence>MRITTERLTLHPWSDDFFDDLFAMAQVPETVRYVGTGEPWTREYTLAKHRATIEHWAEHGFGWFAVSAAPGSFDGVVALVCRDGVESGIGHPAVEMGWWIARPCWGRGYATEATKAVRDHVFASGFADRLLAVYEPANEASGRVVEKLGFTTHSTFTLEGRRERRAVLDRPR</sequence>
<evidence type="ECO:0000313" key="3">
    <source>
        <dbReference type="Proteomes" id="UP001304298"/>
    </source>
</evidence>
<accession>A0ABU5RMC4</accession>
<name>A0ABU5RMC4_9PSEU</name>
<dbReference type="InterPro" id="IPR000182">
    <property type="entry name" value="GNAT_dom"/>
</dbReference>
<dbReference type="Pfam" id="PF13302">
    <property type="entry name" value="Acetyltransf_3"/>
    <property type="match status" value="1"/>
</dbReference>
<evidence type="ECO:0000259" key="1">
    <source>
        <dbReference type="PROSITE" id="PS51186"/>
    </source>
</evidence>
<dbReference type="EMBL" id="JAYFSI010000023">
    <property type="protein sequence ID" value="MEA5367457.1"/>
    <property type="molecule type" value="Genomic_DNA"/>
</dbReference>
<feature type="domain" description="N-acetyltransferase" evidence="1">
    <location>
        <begin position="24"/>
        <end position="172"/>
    </location>
</feature>
<dbReference type="InterPro" id="IPR051531">
    <property type="entry name" value="N-acetyltransferase"/>
</dbReference>
<reference evidence="2 3" key="1">
    <citation type="submission" date="2023-12" db="EMBL/GenBank/DDBJ databases">
        <title>Amycolatopsis sp. V23-08.</title>
        <authorList>
            <person name="Somphong A."/>
        </authorList>
    </citation>
    <scope>NUCLEOTIDE SEQUENCE [LARGE SCALE GENOMIC DNA]</scope>
    <source>
        <strain evidence="2 3">V23-08</strain>
    </source>
</reference>
<dbReference type="PANTHER" id="PTHR43792:SF1">
    <property type="entry name" value="N-ACETYLTRANSFERASE DOMAIN-CONTAINING PROTEIN"/>
    <property type="match status" value="1"/>
</dbReference>
<comment type="caution">
    <text evidence="2">The sequence shown here is derived from an EMBL/GenBank/DDBJ whole genome shotgun (WGS) entry which is preliminary data.</text>
</comment>
<dbReference type="PANTHER" id="PTHR43792">
    <property type="entry name" value="GNAT FAMILY, PUTATIVE (AFU_ORTHOLOGUE AFUA_3G00765)-RELATED-RELATED"/>
    <property type="match status" value="1"/>
</dbReference>
<keyword evidence="3" id="KW-1185">Reference proteome</keyword>
<protein>
    <submittedName>
        <fullName evidence="2">GNAT family N-acetyltransferase</fullName>
    </submittedName>
</protein>
<dbReference type="InterPro" id="IPR016181">
    <property type="entry name" value="Acyl_CoA_acyltransferase"/>
</dbReference>
<evidence type="ECO:0000313" key="2">
    <source>
        <dbReference type="EMBL" id="MEA5367457.1"/>
    </source>
</evidence>